<keyword evidence="1" id="KW-0067">ATP-binding</keyword>
<evidence type="ECO:0000313" key="4">
    <source>
        <dbReference type="WBParaSite" id="PSAMB.scaffold2496size22897.g18002.t1"/>
    </source>
</evidence>
<keyword evidence="1" id="KW-0378">Hydrolase</keyword>
<keyword evidence="1" id="KW-0227">DNA damage</keyword>
<dbReference type="Pfam" id="PF05970">
    <property type="entry name" value="PIF1"/>
    <property type="match status" value="1"/>
</dbReference>
<dbReference type="GO" id="GO:0043139">
    <property type="term" value="F:5'-3' DNA helicase activity"/>
    <property type="evidence" value="ECO:0007669"/>
    <property type="project" value="UniProtKB-EC"/>
</dbReference>
<keyword evidence="1" id="KW-0347">Helicase</keyword>
<dbReference type="GO" id="GO:0006310">
    <property type="term" value="P:DNA recombination"/>
    <property type="evidence" value="ECO:0007669"/>
    <property type="project" value="UniProtKB-KW"/>
</dbReference>
<evidence type="ECO:0000259" key="2">
    <source>
        <dbReference type="Pfam" id="PF05970"/>
    </source>
</evidence>
<keyword evidence="1" id="KW-0547">Nucleotide-binding</keyword>
<dbReference type="EC" id="5.6.2.3" evidence="1"/>
<reference evidence="4" key="1">
    <citation type="submission" date="2022-11" db="UniProtKB">
        <authorList>
            <consortium name="WormBaseParasite"/>
        </authorList>
    </citation>
    <scope>IDENTIFICATION</scope>
</reference>
<dbReference type="Proteomes" id="UP000887566">
    <property type="component" value="Unplaced"/>
</dbReference>
<dbReference type="PANTHER" id="PTHR10492">
    <property type="match status" value="1"/>
</dbReference>
<dbReference type="SUPFAM" id="SSF52540">
    <property type="entry name" value="P-loop containing nucleoside triphosphate hydrolases"/>
    <property type="match status" value="1"/>
</dbReference>
<proteinExistence type="inferred from homology"/>
<keyword evidence="1" id="KW-0234">DNA repair</keyword>
<evidence type="ECO:0000256" key="1">
    <source>
        <dbReference type="RuleBase" id="RU363044"/>
    </source>
</evidence>
<dbReference type="GO" id="GO:0000723">
    <property type="term" value="P:telomere maintenance"/>
    <property type="evidence" value="ECO:0007669"/>
    <property type="project" value="InterPro"/>
</dbReference>
<dbReference type="GO" id="GO:0016787">
    <property type="term" value="F:hydrolase activity"/>
    <property type="evidence" value="ECO:0007669"/>
    <property type="project" value="UniProtKB-KW"/>
</dbReference>
<accession>A0A914VVY7</accession>
<keyword evidence="3" id="KW-1185">Reference proteome</keyword>
<dbReference type="InterPro" id="IPR010285">
    <property type="entry name" value="DNA_helicase_pif1-like_DEAD"/>
</dbReference>
<comment type="catalytic activity">
    <reaction evidence="1">
        <text>ATP + H2O = ADP + phosphate + H(+)</text>
        <dbReference type="Rhea" id="RHEA:13065"/>
        <dbReference type="ChEBI" id="CHEBI:15377"/>
        <dbReference type="ChEBI" id="CHEBI:15378"/>
        <dbReference type="ChEBI" id="CHEBI:30616"/>
        <dbReference type="ChEBI" id="CHEBI:43474"/>
        <dbReference type="ChEBI" id="CHEBI:456216"/>
        <dbReference type="EC" id="5.6.2.3"/>
    </reaction>
</comment>
<name>A0A914VVY7_9BILA</name>
<comment type="cofactor">
    <cofactor evidence="1">
        <name>Mg(2+)</name>
        <dbReference type="ChEBI" id="CHEBI:18420"/>
    </cofactor>
</comment>
<organism evidence="3 4">
    <name type="scientific">Plectus sambesii</name>
    <dbReference type="NCBI Taxonomy" id="2011161"/>
    <lineage>
        <taxon>Eukaryota</taxon>
        <taxon>Metazoa</taxon>
        <taxon>Ecdysozoa</taxon>
        <taxon>Nematoda</taxon>
        <taxon>Chromadorea</taxon>
        <taxon>Plectida</taxon>
        <taxon>Plectina</taxon>
        <taxon>Plectoidea</taxon>
        <taxon>Plectidae</taxon>
        <taxon>Plectus</taxon>
    </lineage>
</organism>
<dbReference type="PANTHER" id="PTHR10492:SF57">
    <property type="entry name" value="ATP-DEPENDENT DNA HELICASE"/>
    <property type="match status" value="1"/>
</dbReference>
<dbReference type="GO" id="GO:0006281">
    <property type="term" value="P:DNA repair"/>
    <property type="evidence" value="ECO:0007669"/>
    <property type="project" value="UniProtKB-KW"/>
</dbReference>
<protein>
    <recommendedName>
        <fullName evidence="1">ATP-dependent DNA helicase</fullName>
        <ecNumber evidence="1">5.6.2.3</ecNumber>
    </recommendedName>
</protein>
<dbReference type="GO" id="GO:0005524">
    <property type="term" value="F:ATP binding"/>
    <property type="evidence" value="ECO:0007669"/>
    <property type="project" value="UniProtKB-KW"/>
</dbReference>
<evidence type="ECO:0000313" key="3">
    <source>
        <dbReference type="Proteomes" id="UP000887566"/>
    </source>
</evidence>
<dbReference type="InterPro" id="IPR027417">
    <property type="entry name" value="P-loop_NTPase"/>
</dbReference>
<sequence length="165" mass="17841">MAHAYSVQAVDRLLRNLTRTNALFGGKVVILGGDFHQTLPVVCQATRSGIVGACLKSSTLWPHFQVLQLVQNMRAGMEEQAFAAWLLELGNGQLPQSEDGLIELPMGCLEQGDLINAVFERTLWGEESLSGCAILSLKNAKSLVVNEAILALLSGITRLFCLECG</sequence>
<comment type="similarity">
    <text evidence="1">Belongs to the helicase family.</text>
</comment>
<dbReference type="AlphaFoldDB" id="A0A914VVY7"/>
<feature type="domain" description="DNA helicase Pif1-like DEAD-box helicase" evidence="2">
    <location>
        <begin position="1"/>
        <end position="98"/>
    </location>
</feature>
<dbReference type="WBParaSite" id="PSAMB.scaffold2496size22897.g18002.t1">
    <property type="protein sequence ID" value="PSAMB.scaffold2496size22897.g18002.t1"/>
    <property type="gene ID" value="PSAMB.scaffold2496size22897.g18002"/>
</dbReference>
<keyword evidence="1" id="KW-0233">DNA recombination</keyword>